<dbReference type="AlphaFoldDB" id="A0AAN9MTJ4"/>
<organism evidence="5 6">
    <name type="scientific">Phaseolus coccineus</name>
    <name type="common">Scarlet runner bean</name>
    <name type="synonym">Phaseolus multiflorus</name>
    <dbReference type="NCBI Taxonomy" id="3886"/>
    <lineage>
        <taxon>Eukaryota</taxon>
        <taxon>Viridiplantae</taxon>
        <taxon>Streptophyta</taxon>
        <taxon>Embryophyta</taxon>
        <taxon>Tracheophyta</taxon>
        <taxon>Spermatophyta</taxon>
        <taxon>Magnoliopsida</taxon>
        <taxon>eudicotyledons</taxon>
        <taxon>Gunneridae</taxon>
        <taxon>Pentapetalae</taxon>
        <taxon>rosids</taxon>
        <taxon>fabids</taxon>
        <taxon>Fabales</taxon>
        <taxon>Fabaceae</taxon>
        <taxon>Papilionoideae</taxon>
        <taxon>50 kb inversion clade</taxon>
        <taxon>NPAAA clade</taxon>
        <taxon>indigoferoid/millettioid clade</taxon>
        <taxon>Phaseoleae</taxon>
        <taxon>Phaseolus</taxon>
    </lineage>
</organism>
<evidence type="ECO:0000256" key="1">
    <source>
        <dbReference type="ARBA" id="ARBA00008140"/>
    </source>
</evidence>
<dbReference type="PANTHER" id="PTHR12378:SF7">
    <property type="entry name" value="DESUMOYLATING ISOPEPTIDASE 1"/>
    <property type="match status" value="1"/>
</dbReference>
<gene>
    <name evidence="5" type="ORF">VNO80_17219</name>
</gene>
<dbReference type="EMBL" id="JAYMYR010000006">
    <property type="protein sequence ID" value="KAK7357922.1"/>
    <property type="molecule type" value="Genomic_DNA"/>
</dbReference>
<dbReference type="InterPro" id="IPR042266">
    <property type="entry name" value="PPPDE_sf"/>
</dbReference>
<accession>A0AAN9MTJ4</accession>
<comment type="similarity">
    <text evidence="1">Belongs to the DeSI family.</text>
</comment>
<proteinExistence type="inferred from homology"/>
<name>A0AAN9MTJ4_PHACN</name>
<evidence type="ECO:0000259" key="4">
    <source>
        <dbReference type="PROSITE" id="PS51858"/>
    </source>
</evidence>
<dbReference type="Pfam" id="PF05903">
    <property type="entry name" value="Peptidase_C97"/>
    <property type="match status" value="1"/>
</dbReference>
<keyword evidence="6" id="KW-1185">Reference proteome</keyword>
<evidence type="ECO:0000313" key="5">
    <source>
        <dbReference type="EMBL" id="KAK7357922.1"/>
    </source>
</evidence>
<evidence type="ECO:0000256" key="3">
    <source>
        <dbReference type="ARBA" id="ARBA00022801"/>
    </source>
</evidence>
<keyword evidence="3" id="KW-0378">Hydrolase</keyword>
<dbReference type="PANTHER" id="PTHR12378">
    <property type="entry name" value="DESUMOYLATING ISOPEPTIDASE"/>
    <property type="match status" value="1"/>
</dbReference>
<dbReference type="PROSITE" id="PS51858">
    <property type="entry name" value="PPPDE"/>
    <property type="match status" value="1"/>
</dbReference>
<evidence type="ECO:0000256" key="2">
    <source>
        <dbReference type="ARBA" id="ARBA00022670"/>
    </source>
</evidence>
<dbReference type="InterPro" id="IPR008580">
    <property type="entry name" value="PPPDE_dom"/>
</dbReference>
<dbReference type="GO" id="GO:0070646">
    <property type="term" value="P:protein modification by small protein removal"/>
    <property type="evidence" value="ECO:0007669"/>
    <property type="project" value="TreeGrafter"/>
</dbReference>
<dbReference type="GO" id="GO:0006508">
    <property type="term" value="P:proteolysis"/>
    <property type="evidence" value="ECO:0007669"/>
    <property type="project" value="UniProtKB-KW"/>
</dbReference>
<feature type="domain" description="PPPDE" evidence="4">
    <location>
        <begin position="1"/>
        <end position="156"/>
    </location>
</feature>
<comment type="caution">
    <text evidence="5">The sequence shown here is derived from an EMBL/GenBank/DDBJ whole genome shotgun (WGS) entry which is preliminary data.</text>
</comment>
<protein>
    <recommendedName>
        <fullName evidence="4">PPPDE domain-containing protein</fullName>
    </recommendedName>
</protein>
<dbReference type="GO" id="GO:0008233">
    <property type="term" value="F:peptidase activity"/>
    <property type="evidence" value="ECO:0007669"/>
    <property type="project" value="UniProtKB-KW"/>
</dbReference>
<sequence length="178" mass="19821">MYMSSSQKLGKGKRHTGIVVYGNEYYFGGGIQHCSAGSTPYRIPLKVVELGVTHVPKDVFEMYLQEISPRCLDNLASSGEGNQEPHLVKEIKRECEKAKPKKLFLSNSASLLLHTFVAPGTKRGLVRLRLFREHIFISLPFLLFSVFLSSESSMLGDSSNIISVVQDLHLTQPSPKVL</sequence>
<evidence type="ECO:0000313" key="6">
    <source>
        <dbReference type="Proteomes" id="UP001374584"/>
    </source>
</evidence>
<keyword evidence="2" id="KW-0645">Protease</keyword>
<dbReference type="SMART" id="SM01179">
    <property type="entry name" value="DUF862"/>
    <property type="match status" value="1"/>
</dbReference>
<dbReference type="Proteomes" id="UP001374584">
    <property type="component" value="Unassembled WGS sequence"/>
</dbReference>
<dbReference type="Gene3D" id="3.90.1720.30">
    <property type="entry name" value="PPPDE domains"/>
    <property type="match status" value="1"/>
</dbReference>
<reference evidence="5 6" key="1">
    <citation type="submission" date="2024-01" db="EMBL/GenBank/DDBJ databases">
        <title>The genomes of 5 underutilized Papilionoideae crops provide insights into root nodulation and disease resistanc.</title>
        <authorList>
            <person name="Jiang F."/>
        </authorList>
    </citation>
    <scope>NUCLEOTIDE SEQUENCE [LARGE SCALE GENOMIC DNA]</scope>
    <source>
        <strain evidence="5">JINMINGXINNONG_FW02</strain>
        <tissue evidence="5">Leaves</tissue>
    </source>
</reference>